<comment type="caution">
    <text evidence="1">The sequence shown here is derived from an EMBL/GenBank/DDBJ whole genome shotgun (WGS) entry which is preliminary data.</text>
</comment>
<gene>
    <name evidence="1" type="ORF">EVAR_92394_1</name>
</gene>
<dbReference type="AlphaFoldDB" id="A0A4C1TLZ8"/>
<organism evidence="1 2">
    <name type="scientific">Eumeta variegata</name>
    <name type="common">Bagworm moth</name>
    <name type="synonym">Eumeta japonica</name>
    <dbReference type="NCBI Taxonomy" id="151549"/>
    <lineage>
        <taxon>Eukaryota</taxon>
        <taxon>Metazoa</taxon>
        <taxon>Ecdysozoa</taxon>
        <taxon>Arthropoda</taxon>
        <taxon>Hexapoda</taxon>
        <taxon>Insecta</taxon>
        <taxon>Pterygota</taxon>
        <taxon>Neoptera</taxon>
        <taxon>Endopterygota</taxon>
        <taxon>Lepidoptera</taxon>
        <taxon>Glossata</taxon>
        <taxon>Ditrysia</taxon>
        <taxon>Tineoidea</taxon>
        <taxon>Psychidae</taxon>
        <taxon>Oiketicinae</taxon>
        <taxon>Eumeta</taxon>
    </lineage>
</organism>
<evidence type="ECO:0000313" key="2">
    <source>
        <dbReference type="Proteomes" id="UP000299102"/>
    </source>
</evidence>
<accession>A0A4C1TLZ8</accession>
<proteinExistence type="predicted"/>
<dbReference type="Proteomes" id="UP000299102">
    <property type="component" value="Unassembled WGS sequence"/>
</dbReference>
<name>A0A4C1TLZ8_EUMVA</name>
<sequence>MAAGPSWPRVVRDLREYEAVSSLKDFGGLRSKPKKQWCFWSSSQLLTYLFGYNRFLLYLLKRCPKLRARNTIALPLKQWLGAGAA</sequence>
<keyword evidence="2" id="KW-1185">Reference proteome</keyword>
<dbReference type="EMBL" id="BGZK01000063">
    <property type="protein sequence ID" value="GBP14408.1"/>
    <property type="molecule type" value="Genomic_DNA"/>
</dbReference>
<protein>
    <submittedName>
        <fullName evidence="1">Uncharacterized protein</fullName>
    </submittedName>
</protein>
<reference evidence="1 2" key="1">
    <citation type="journal article" date="2019" name="Commun. Biol.">
        <title>The bagworm genome reveals a unique fibroin gene that provides high tensile strength.</title>
        <authorList>
            <person name="Kono N."/>
            <person name="Nakamura H."/>
            <person name="Ohtoshi R."/>
            <person name="Tomita M."/>
            <person name="Numata K."/>
            <person name="Arakawa K."/>
        </authorList>
    </citation>
    <scope>NUCLEOTIDE SEQUENCE [LARGE SCALE GENOMIC DNA]</scope>
</reference>
<evidence type="ECO:0000313" key="1">
    <source>
        <dbReference type="EMBL" id="GBP14408.1"/>
    </source>
</evidence>